<dbReference type="SUPFAM" id="SSF90123">
    <property type="entry name" value="ABC transporter transmembrane region"/>
    <property type="match status" value="1"/>
</dbReference>
<dbReference type="Gene3D" id="3.40.50.300">
    <property type="entry name" value="P-loop containing nucleotide triphosphate hydrolases"/>
    <property type="match status" value="1"/>
</dbReference>
<sequence length="534" mass="60480">MISTERVLEYGQLPSEAALFIEDNVPISEWPSNGVIVFERVNLWYTDSTQPVLSDLSFRIESGSKIGIVGRTGAGKSSIVNALFRLVEFEGLITIDGVDIKKLGLNDLRKKLSIIPQDPIMFQGTIRSNIDPNNEFSDEMIWKTLHSVKLADIFKAIPGELSSLVSENGSNLSVGQRQLVCMVRALLRNNKVLIMDEATANIDHETDSLIQRAVKEGLKSCTVITIAHRLNTVIDMDKILVIDSGKILEYDAPYLLLHKSEGHFKRVKRELKLDDFSKVPKNEDAHQAADLLRQNWNFELKRCKKSGNSPSIVKALIKTFKKESLILLLIHAFGEAISVCQPILIGIIIRQFTSGDEGNVINFIDARNASIILCASLLVHRILRHQFFFYGQIFAIRMKTSCAILVYEKLLKIRINTEETSIGQIINVLANDLNRFDELSWILWFMIVAPFEIISVYIILFNYIGYSCSTGLILVIVFIAFQSVLGRYVTKFRFATAKLTDLRVKLMSEIINAMKVIKMYAWENSFSKRINLIR</sequence>
<keyword evidence="5" id="KW-0067">ATP-binding</keyword>
<dbReference type="PROSITE" id="PS00211">
    <property type="entry name" value="ABC_TRANSPORTER_1"/>
    <property type="match status" value="1"/>
</dbReference>
<keyword evidence="7 8" id="KW-0472">Membrane</keyword>
<evidence type="ECO:0000313" key="12">
    <source>
        <dbReference type="Proteomes" id="UP000288716"/>
    </source>
</evidence>
<feature type="domain" description="ABC transporter" evidence="9">
    <location>
        <begin position="38"/>
        <end position="269"/>
    </location>
</feature>
<dbReference type="SMART" id="SM00382">
    <property type="entry name" value="AAA"/>
    <property type="match status" value="1"/>
</dbReference>
<dbReference type="SUPFAM" id="SSF52540">
    <property type="entry name" value="P-loop containing nucleoside triphosphate hydrolases"/>
    <property type="match status" value="1"/>
</dbReference>
<proteinExistence type="predicted"/>
<gene>
    <name evidence="11" type="ORF">B4U80_06798</name>
</gene>
<evidence type="ECO:0000313" key="11">
    <source>
        <dbReference type="EMBL" id="RWS22481.1"/>
    </source>
</evidence>
<dbReference type="CDD" id="cd03244">
    <property type="entry name" value="ABCC_MRP_domain2"/>
    <property type="match status" value="1"/>
</dbReference>
<evidence type="ECO:0000259" key="9">
    <source>
        <dbReference type="PROSITE" id="PS50893"/>
    </source>
</evidence>
<keyword evidence="4" id="KW-0547">Nucleotide-binding</keyword>
<dbReference type="InterPro" id="IPR027417">
    <property type="entry name" value="P-loop_NTPase"/>
</dbReference>
<comment type="subcellular location">
    <subcellularLocation>
        <location evidence="1">Membrane</location>
        <topology evidence="1">Multi-pass membrane protein</topology>
    </subcellularLocation>
</comment>
<dbReference type="GO" id="GO:0016887">
    <property type="term" value="F:ATP hydrolysis activity"/>
    <property type="evidence" value="ECO:0007669"/>
    <property type="project" value="InterPro"/>
</dbReference>
<dbReference type="PROSITE" id="PS50893">
    <property type="entry name" value="ABC_TRANSPORTER_2"/>
    <property type="match status" value="1"/>
</dbReference>
<dbReference type="AlphaFoldDB" id="A0A443S4S9"/>
<feature type="transmembrane region" description="Helical" evidence="8">
    <location>
        <begin position="441"/>
        <end position="464"/>
    </location>
</feature>
<keyword evidence="12" id="KW-1185">Reference proteome</keyword>
<evidence type="ECO:0000256" key="7">
    <source>
        <dbReference type="ARBA" id="ARBA00023136"/>
    </source>
</evidence>
<dbReference type="InterPro" id="IPR011527">
    <property type="entry name" value="ABC1_TM_dom"/>
</dbReference>
<evidence type="ECO:0000256" key="5">
    <source>
        <dbReference type="ARBA" id="ARBA00022840"/>
    </source>
</evidence>
<evidence type="ECO:0000256" key="3">
    <source>
        <dbReference type="ARBA" id="ARBA00022692"/>
    </source>
</evidence>
<organism evidence="11 12">
    <name type="scientific">Leptotrombidium deliense</name>
    <dbReference type="NCBI Taxonomy" id="299467"/>
    <lineage>
        <taxon>Eukaryota</taxon>
        <taxon>Metazoa</taxon>
        <taxon>Ecdysozoa</taxon>
        <taxon>Arthropoda</taxon>
        <taxon>Chelicerata</taxon>
        <taxon>Arachnida</taxon>
        <taxon>Acari</taxon>
        <taxon>Acariformes</taxon>
        <taxon>Trombidiformes</taxon>
        <taxon>Prostigmata</taxon>
        <taxon>Anystina</taxon>
        <taxon>Parasitengona</taxon>
        <taxon>Trombiculoidea</taxon>
        <taxon>Trombiculidae</taxon>
        <taxon>Leptotrombidium</taxon>
    </lineage>
</organism>
<dbReference type="Gene3D" id="1.20.1560.10">
    <property type="entry name" value="ABC transporter type 1, transmembrane domain"/>
    <property type="match status" value="1"/>
</dbReference>
<dbReference type="GO" id="GO:0005524">
    <property type="term" value="F:ATP binding"/>
    <property type="evidence" value="ECO:0007669"/>
    <property type="project" value="UniProtKB-KW"/>
</dbReference>
<name>A0A443S4S9_9ACAR</name>
<keyword evidence="6 8" id="KW-1133">Transmembrane helix</keyword>
<dbReference type="Proteomes" id="UP000288716">
    <property type="component" value="Unassembled WGS sequence"/>
</dbReference>
<comment type="caution">
    <text evidence="11">The sequence shown here is derived from an EMBL/GenBank/DDBJ whole genome shotgun (WGS) entry which is preliminary data.</text>
</comment>
<feature type="transmembrane region" description="Helical" evidence="8">
    <location>
        <begin position="470"/>
        <end position="489"/>
    </location>
</feature>
<dbReference type="InterPro" id="IPR044746">
    <property type="entry name" value="ABCC_6TM_D1"/>
</dbReference>
<dbReference type="InterPro" id="IPR036640">
    <property type="entry name" value="ABC1_TM_sf"/>
</dbReference>
<dbReference type="InterPro" id="IPR003439">
    <property type="entry name" value="ABC_transporter-like_ATP-bd"/>
</dbReference>
<dbReference type="VEuPathDB" id="VectorBase:LDEU009559"/>
<evidence type="ECO:0000256" key="8">
    <source>
        <dbReference type="SAM" id="Phobius"/>
    </source>
</evidence>
<dbReference type="Pfam" id="PF00664">
    <property type="entry name" value="ABC_membrane"/>
    <property type="match status" value="1"/>
</dbReference>
<reference evidence="11 12" key="1">
    <citation type="journal article" date="2018" name="Gigascience">
        <title>Genomes of trombidid mites reveal novel predicted allergens and laterally-transferred genes associated with secondary metabolism.</title>
        <authorList>
            <person name="Dong X."/>
            <person name="Chaisiri K."/>
            <person name="Xia D."/>
            <person name="Armstrong S.D."/>
            <person name="Fang Y."/>
            <person name="Donnelly M.J."/>
            <person name="Kadowaki T."/>
            <person name="McGarry J.W."/>
            <person name="Darby A.C."/>
            <person name="Makepeace B.L."/>
        </authorList>
    </citation>
    <scope>NUCLEOTIDE SEQUENCE [LARGE SCALE GENOMIC DNA]</scope>
    <source>
        <strain evidence="11">UoL-UT</strain>
    </source>
</reference>
<evidence type="ECO:0000256" key="4">
    <source>
        <dbReference type="ARBA" id="ARBA00022741"/>
    </source>
</evidence>
<dbReference type="InterPro" id="IPR050173">
    <property type="entry name" value="ABC_transporter_C-like"/>
</dbReference>
<evidence type="ECO:0000256" key="6">
    <source>
        <dbReference type="ARBA" id="ARBA00022989"/>
    </source>
</evidence>
<dbReference type="GO" id="GO:0016020">
    <property type="term" value="C:membrane"/>
    <property type="evidence" value="ECO:0007669"/>
    <property type="project" value="UniProtKB-SubCell"/>
</dbReference>
<dbReference type="OrthoDB" id="6506624at2759"/>
<dbReference type="InterPro" id="IPR017871">
    <property type="entry name" value="ABC_transporter-like_CS"/>
</dbReference>
<keyword evidence="3 8" id="KW-0812">Transmembrane</keyword>
<evidence type="ECO:0000256" key="2">
    <source>
        <dbReference type="ARBA" id="ARBA00022448"/>
    </source>
</evidence>
<feature type="domain" description="ABC transmembrane type-1" evidence="10">
    <location>
        <begin position="325"/>
        <end position="534"/>
    </location>
</feature>
<dbReference type="GO" id="GO:0140359">
    <property type="term" value="F:ABC-type transporter activity"/>
    <property type="evidence" value="ECO:0007669"/>
    <property type="project" value="InterPro"/>
</dbReference>
<feature type="non-terminal residue" evidence="11">
    <location>
        <position position="534"/>
    </location>
</feature>
<dbReference type="EMBL" id="NCKV01008688">
    <property type="protein sequence ID" value="RWS22481.1"/>
    <property type="molecule type" value="Genomic_DNA"/>
</dbReference>
<evidence type="ECO:0000256" key="1">
    <source>
        <dbReference type="ARBA" id="ARBA00004141"/>
    </source>
</evidence>
<protein>
    <submittedName>
        <fullName evidence="11">Putative multidrug resistance-associated protein lethal(2)03659-like protein</fullName>
    </submittedName>
</protein>
<dbReference type="FunFam" id="3.40.50.300:FF:000163">
    <property type="entry name" value="Multidrug resistance-associated protein member 4"/>
    <property type="match status" value="1"/>
</dbReference>
<dbReference type="STRING" id="299467.A0A443S4S9"/>
<dbReference type="CDD" id="cd18579">
    <property type="entry name" value="ABC_6TM_ABCC_D1"/>
    <property type="match status" value="1"/>
</dbReference>
<dbReference type="InterPro" id="IPR003593">
    <property type="entry name" value="AAA+_ATPase"/>
</dbReference>
<keyword evidence="2" id="KW-0813">Transport</keyword>
<evidence type="ECO:0000259" key="10">
    <source>
        <dbReference type="PROSITE" id="PS50929"/>
    </source>
</evidence>
<accession>A0A443S4S9</accession>
<dbReference type="Pfam" id="PF00005">
    <property type="entry name" value="ABC_tran"/>
    <property type="match status" value="1"/>
</dbReference>
<dbReference type="PROSITE" id="PS50929">
    <property type="entry name" value="ABC_TM1F"/>
    <property type="match status" value="1"/>
</dbReference>
<dbReference type="PANTHER" id="PTHR24223">
    <property type="entry name" value="ATP-BINDING CASSETTE SUB-FAMILY C"/>
    <property type="match status" value="1"/>
</dbReference>